<accession>A0A1I2P3Y4</accession>
<dbReference type="EMBL" id="QAMZ01000005">
    <property type="protein sequence ID" value="PWL55613.1"/>
    <property type="molecule type" value="Genomic_DNA"/>
</dbReference>
<dbReference type="OrthoDB" id="9789112at2"/>
<evidence type="ECO:0000313" key="2">
    <source>
        <dbReference type="EMBL" id="PWL55613.1"/>
    </source>
</evidence>
<dbReference type="EMBL" id="FOOE01000026">
    <property type="protein sequence ID" value="SFG10798.1"/>
    <property type="molecule type" value="Genomic_DNA"/>
</dbReference>
<sequence length="212" mass="24162">MAKKERKLTSAEAKRKELFEAKVQNLLKQGYKKKDLTISVVTANVMAVVVMLPAVILFCWLYFRMNGGRAMINFDFVSGMIFLISVVMLTVIHEGIHGITWAFFSENHFHDIEFGFIWHMLTPYCTCKSALTKRQYIIGALMPTIIVGIIPAIIAIIYHYDILFLLSLLMIIGGGGDTLIVLKLLFYKENGRDSIYMDHPYECGIVVFEHTN</sequence>
<keyword evidence="1" id="KW-1133">Transmembrane helix</keyword>
<evidence type="ECO:0000256" key="1">
    <source>
        <dbReference type="SAM" id="Phobius"/>
    </source>
</evidence>
<evidence type="ECO:0000313" key="4">
    <source>
        <dbReference type="Proteomes" id="UP000182135"/>
    </source>
</evidence>
<dbReference type="Pfam" id="PF11667">
    <property type="entry name" value="DUF3267"/>
    <property type="match status" value="1"/>
</dbReference>
<dbReference type="GeneID" id="90545525"/>
<keyword evidence="4" id="KW-1185">Reference proteome</keyword>
<evidence type="ECO:0000313" key="3">
    <source>
        <dbReference type="EMBL" id="SFG10798.1"/>
    </source>
</evidence>
<dbReference type="AlphaFoldDB" id="A0A1I2P3Y4"/>
<name>A0A1I2P3Y4_9CLOT</name>
<protein>
    <submittedName>
        <fullName evidence="2">DUF3267 domain-containing protein</fullName>
    </submittedName>
    <submittedName>
        <fullName evidence="3">Putative zincin peptidase</fullName>
    </submittedName>
</protein>
<keyword evidence="1" id="KW-0812">Transmembrane</keyword>
<feature type="transmembrane region" description="Helical" evidence="1">
    <location>
        <begin position="36"/>
        <end position="63"/>
    </location>
</feature>
<feature type="transmembrane region" description="Helical" evidence="1">
    <location>
        <begin position="136"/>
        <end position="158"/>
    </location>
</feature>
<proteinExistence type="predicted"/>
<dbReference type="eggNOG" id="ENOG5031SK9">
    <property type="taxonomic scope" value="Bacteria"/>
</dbReference>
<reference evidence="2 5" key="2">
    <citation type="submission" date="2018-03" db="EMBL/GenBank/DDBJ databases">
        <title>The uncultured portion of the human microbiome is neutrally assembled.</title>
        <authorList>
            <person name="Jeraldo P."/>
            <person name="Boardman L."/>
            <person name="White B.A."/>
            <person name="Nelson H."/>
            <person name="Goldenfeld N."/>
            <person name="Chia N."/>
        </authorList>
    </citation>
    <scope>NUCLEOTIDE SEQUENCE [LARGE SCALE GENOMIC DNA]</scope>
    <source>
        <strain evidence="2">CIM:MAG 903</strain>
    </source>
</reference>
<keyword evidence="1" id="KW-0472">Membrane</keyword>
<dbReference type="Proteomes" id="UP000246114">
    <property type="component" value="Unassembled WGS sequence"/>
</dbReference>
<organism evidence="3 4">
    <name type="scientific">Clostridium cadaveris</name>
    <dbReference type="NCBI Taxonomy" id="1529"/>
    <lineage>
        <taxon>Bacteria</taxon>
        <taxon>Bacillati</taxon>
        <taxon>Bacillota</taxon>
        <taxon>Clostridia</taxon>
        <taxon>Eubacteriales</taxon>
        <taxon>Clostridiaceae</taxon>
        <taxon>Clostridium</taxon>
    </lineage>
</organism>
<feature type="transmembrane region" description="Helical" evidence="1">
    <location>
        <begin position="69"/>
        <end position="92"/>
    </location>
</feature>
<dbReference type="InterPro" id="IPR021683">
    <property type="entry name" value="DUF3267"/>
</dbReference>
<dbReference type="Proteomes" id="UP000182135">
    <property type="component" value="Unassembled WGS sequence"/>
</dbReference>
<dbReference type="RefSeq" id="WP_027639607.1">
    <property type="nucleotide sequence ID" value="NZ_BAAACD010000039.1"/>
</dbReference>
<reference evidence="3 4" key="1">
    <citation type="submission" date="2016-10" db="EMBL/GenBank/DDBJ databases">
        <authorList>
            <person name="de Groot N.N."/>
        </authorList>
    </citation>
    <scope>NUCLEOTIDE SEQUENCE [LARGE SCALE GENOMIC DNA]</scope>
    <source>
        <strain evidence="3 4">NLAE-zl-G419</strain>
    </source>
</reference>
<dbReference type="STRING" id="1529.SAMN04487885_12613"/>
<evidence type="ECO:0000313" key="5">
    <source>
        <dbReference type="Proteomes" id="UP000246114"/>
    </source>
</evidence>
<gene>
    <name evidence="2" type="ORF">DBY38_01410</name>
    <name evidence="3" type="ORF">SAMN04487885_12613</name>
</gene>
<feature type="transmembrane region" description="Helical" evidence="1">
    <location>
        <begin position="164"/>
        <end position="187"/>
    </location>
</feature>